<dbReference type="InterPro" id="IPR043128">
    <property type="entry name" value="Rev_trsase/Diguanyl_cyclase"/>
</dbReference>
<dbReference type="InterPro" id="IPR053134">
    <property type="entry name" value="RNA-dir_DNA_polymerase"/>
</dbReference>
<dbReference type="Gene3D" id="3.30.70.270">
    <property type="match status" value="1"/>
</dbReference>
<dbReference type="InterPro" id="IPR043502">
    <property type="entry name" value="DNA/RNA_pol_sf"/>
</dbReference>
<evidence type="ECO:0000313" key="3">
    <source>
        <dbReference type="Proteomes" id="UP001234989"/>
    </source>
</evidence>
<dbReference type="AlphaFoldDB" id="A0AAF0R2H6"/>
<accession>A0AAF0R2H6</accession>
<sequence>MLWAYGKGIPRTCFFYHPARITVYLFYARYDGIRYDDDNGEDFPRMNPPEFHGSKVDEDPQEFIDGMFKIVELWGKDEFMVHTQQIEEVKLKERQRESKRARVGDGDFSHSKFSGEGHSKFQQRVRDTYSETSIVESVLTVNEFLKVFPDDLLNIPPEREIDFSINLLLNVQPISIPPYSTFMDLMNKVFKQYLAMFVVVIIDDILINSKSEKEHVEHLRIVLHILKDFELYAKFSKWKFWLRSVAFLGRIISGKGIQVDPKKT</sequence>
<dbReference type="Proteomes" id="UP001234989">
    <property type="component" value="Chromosome 6"/>
</dbReference>
<evidence type="ECO:0000259" key="1">
    <source>
        <dbReference type="Pfam" id="PF00078"/>
    </source>
</evidence>
<gene>
    <name evidence="2" type="ORF">MTR67_026192</name>
</gene>
<keyword evidence="3" id="KW-1185">Reference proteome</keyword>
<organism evidence="2 3">
    <name type="scientific">Solanum verrucosum</name>
    <dbReference type="NCBI Taxonomy" id="315347"/>
    <lineage>
        <taxon>Eukaryota</taxon>
        <taxon>Viridiplantae</taxon>
        <taxon>Streptophyta</taxon>
        <taxon>Embryophyta</taxon>
        <taxon>Tracheophyta</taxon>
        <taxon>Spermatophyta</taxon>
        <taxon>Magnoliopsida</taxon>
        <taxon>eudicotyledons</taxon>
        <taxon>Gunneridae</taxon>
        <taxon>Pentapetalae</taxon>
        <taxon>asterids</taxon>
        <taxon>lamiids</taxon>
        <taxon>Solanales</taxon>
        <taxon>Solanaceae</taxon>
        <taxon>Solanoideae</taxon>
        <taxon>Solaneae</taxon>
        <taxon>Solanum</taxon>
    </lineage>
</organism>
<protein>
    <recommendedName>
        <fullName evidence="1">Reverse transcriptase domain-containing protein</fullName>
    </recommendedName>
</protein>
<name>A0AAF0R2H6_SOLVR</name>
<reference evidence="2" key="1">
    <citation type="submission" date="2023-08" db="EMBL/GenBank/DDBJ databases">
        <title>A de novo genome assembly of Solanum verrucosum Schlechtendal, a Mexican diploid species geographically isolated from the other diploid A-genome species in potato relatives.</title>
        <authorList>
            <person name="Hosaka K."/>
        </authorList>
    </citation>
    <scope>NUCLEOTIDE SEQUENCE</scope>
    <source>
        <tissue evidence="2">Young leaves</tissue>
    </source>
</reference>
<dbReference type="InterPro" id="IPR000477">
    <property type="entry name" value="RT_dom"/>
</dbReference>
<dbReference type="SUPFAM" id="SSF56672">
    <property type="entry name" value="DNA/RNA polymerases"/>
    <property type="match status" value="1"/>
</dbReference>
<dbReference type="Pfam" id="PF00078">
    <property type="entry name" value="RVT_1"/>
    <property type="match status" value="1"/>
</dbReference>
<feature type="domain" description="Reverse transcriptase" evidence="1">
    <location>
        <begin position="181"/>
        <end position="251"/>
    </location>
</feature>
<dbReference type="EMBL" id="CP133617">
    <property type="protein sequence ID" value="WMV32807.1"/>
    <property type="molecule type" value="Genomic_DNA"/>
</dbReference>
<proteinExistence type="predicted"/>
<dbReference type="PANTHER" id="PTHR24559">
    <property type="entry name" value="TRANSPOSON TY3-I GAG-POL POLYPROTEIN"/>
    <property type="match status" value="1"/>
</dbReference>
<dbReference type="PANTHER" id="PTHR24559:SF444">
    <property type="entry name" value="REVERSE TRANSCRIPTASE DOMAIN-CONTAINING PROTEIN"/>
    <property type="match status" value="1"/>
</dbReference>
<evidence type="ECO:0000313" key="2">
    <source>
        <dbReference type="EMBL" id="WMV32807.1"/>
    </source>
</evidence>